<evidence type="ECO:0000313" key="9">
    <source>
        <dbReference type="Proteomes" id="UP000276133"/>
    </source>
</evidence>
<reference evidence="8 9" key="1">
    <citation type="journal article" date="2018" name="Sci. Rep.">
        <title>Genomic signatures of local adaptation to the degree of environmental predictability in rotifers.</title>
        <authorList>
            <person name="Franch-Gras L."/>
            <person name="Hahn C."/>
            <person name="Garcia-Roger E.M."/>
            <person name="Carmona M.J."/>
            <person name="Serra M."/>
            <person name="Gomez A."/>
        </authorList>
    </citation>
    <scope>NUCLEOTIDE SEQUENCE [LARGE SCALE GENOMIC DNA]</scope>
    <source>
        <strain evidence="8">HYR1</strain>
    </source>
</reference>
<evidence type="ECO:0000313" key="8">
    <source>
        <dbReference type="EMBL" id="RMZ93606.1"/>
    </source>
</evidence>
<dbReference type="GO" id="GO:0005793">
    <property type="term" value="C:endoplasmic reticulum-Golgi intermediate compartment"/>
    <property type="evidence" value="ECO:0007669"/>
    <property type="project" value="TreeGrafter"/>
</dbReference>
<feature type="non-terminal residue" evidence="8">
    <location>
        <position position="113"/>
    </location>
</feature>
<keyword evidence="5" id="KW-0472">Membrane</keyword>
<dbReference type="InterPro" id="IPR013320">
    <property type="entry name" value="ConA-like_dom_sf"/>
</dbReference>
<dbReference type="InterPro" id="IPR051136">
    <property type="entry name" value="Intracellular_Lectin-GPT"/>
</dbReference>
<dbReference type="AlphaFoldDB" id="A0A3M7P3F0"/>
<keyword evidence="9" id="KW-1185">Reference proteome</keyword>
<dbReference type="Proteomes" id="UP000276133">
    <property type="component" value="Unassembled WGS sequence"/>
</dbReference>
<name>A0A3M7P3F0_BRAPC</name>
<dbReference type="GO" id="GO:0005789">
    <property type="term" value="C:endoplasmic reticulum membrane"/>
    <property type="evidence" value="ECO:0007669"/>
    <property type="project" value="TreeGrafter"/>
</dbReference>
<feature type="signal peptide" evidence="6">
    <location>
        <begin position="1"/>
        <end position="20"/>
    </location>
</feature>
<dbReference type="PANTHER" id="PTHR12223:SF28">
    <property type="entry name" value="LECTIN, MANNOSE BINDING 1 LIKE"/>
    <property type="match status" value="1"/>
</dbReference>
<dbReference type="GO" id="GO:0005537">
    <property type="term" value="F:D-mannose binding"/>
    <property type="evidence" value="ECO:0007669"/>
    <property type="project" value="TreeGrafter"/>
</dbReference>
<evidence type="ECO:0000256" key="2">
    <source>
        <dbReference type="ARBA" id="ARBA00022692"/>
    </source>
</evidence>
<dbReference type="Gene3D" id="2.60.120.200">
    <property type="match status" value="1"/>
</dbReference>
<feature type="domain" description="L-type lectin-like" evidence="7">
    <location>
        <begin position="28"/>
        <end position="113"/>
    </location>
</feature>
<accession>A0A3M7P3F0</accession>
<keyword evidence="2" id="KW-0812">Transmembrane</keyword>
<sequence length="113" mass="12767">MNSIYLGLASAILYIHLTNAFVPPDITRRFEYKLSFKGPHLVFKDGSVPFWQHGGSAIPSNDQIRITPSLRSQKGRVWCQNQVTSPDWEIEVLMRVSGRGRVGADGMAIWYTD</sequence>
<dbReference type="PANTHER" id="PTHR12223">
    <property type="entry name" value="VESICULAR MANNOSE-BINDING LECTIN"/>
    <property type="match status" value="1"/>
</dbReference>
<evidence type="ECO:0000256" key="6">
    <source>
        <dbReference type="SAM" id="SignalP"/>
    </source>
</evidence>
<dbReference type="SUPFAM" id="SSF49899">
    <property type="entry name" value="Concanavalin A-like lectins/glucanases"/>
    <property type="match status" value="1"/>
</dbReference>
<gene>
    <name evidence="8" type="ORF">BpHYR1_027229</name>
</gene>
<feature type="chain" id="PRO_5018325103" evidence="6">
    <location>
        <begin position="21"/>
        <end position="113"/>
    </location>
</feature>
<protein>
    <submittedName>
        <fullName evidence="8">ERGIC-53 isoform X1</fullName>
    </submittedName>
</protein>
<dbReference type="GO" id="GO:0030134">
    <property type="term" value="C:COPII-coated ER to Golgi transport vesicle"/>
    <property type="evidence" value="ECO:0007669"/>
    <property type="project" value="TreeGrafter"/>
</dbReference>
<evidence type="ECO:0000256" key="3">
    <source>
        <dbReference type="ARBA" id="ARBA00022729"/>
    </source>
</evidence>
<organism evidence="8 9">
    <name type="scientific">Brachionus plicatilis</name>
    <name type="common">Marine rotifer</name>
    <name type="synonym">Brachionus muelleri</name>
    <dbReference type="NCBI Taxonomy" id="10195"/>
    <lineage>
        <taxon>Eukaryota</taxon>
        <taxon>Metazoa</taxon>
        <taxon>Spiralia</taxon>
        <taxon>Gnathifera</taxon>
        <taxon>Rotifera</taxon>
        <taxon>Eurotatoria</taxon>
        <taxon>Monogononta</taxon>
        <taxon>Pseudotrocha</taxon>
        <taxon>Ploima</taxon>
        <taxon>Brachionidae</taxon>
        <taxon>Brachionus</taxon>
    </lineage>
</organism>
<dbReference type="PROSITE" id="PS51328">
    <property type="entry name" value="L_LECTIN_LIKE"/>
    <property type="match status" value="1"/>
</dbReference>
<evidence type="ECO:0000256" key="1">
    <source>
        <dbReference type="ARBA" id="ARBA00004479"/>
    </source>
</evidence>
<dbReference type="Pfam" id="PF03388">
    <property type="entry name" value="Lectin_leg-like"/>
    <property type="match status" value="1"/>
</dbReference>
<evidence type="ECO:0000256" key="5">
    <source>
        <dbReference type="ARBA" id="ARBA00023136"/>
    </source>
</evidence>
<keyword evidence="4" id="KW-1133">Transmembrane helix</keyword>
<dbReference type="OrthoDB" id="10265193at2759"/>
<comment type="caution">
    <text evidence="8">The sequence shown here is derived from an EMBL/GenBank/DDBJ whole genome shotgun (WGS) entry which is preliminary data.</text>
</comment>
<dbReference type="InterPro" id="IPR005052">
    <property type="entry name" value="Lectin_leg"/>
</dbReference>
<dbReference type="STRING" id="10195.A0A3M7P3F0"/>
<proteinExistence type="predicted"/>
<evidence type="ECO:0000259" key="7">
    <source>
        <dbReference type="PROSITE" id="PS51328"/>
    </source>
</evidence>
<dbReference type="EMBL" id="REGN01013682">
    <property type="protein sequence ID" value="RMZ93606.1"/>
    <property type="molecule type" value="Genomic_DNA"/>
</dbReference>
<evidence type="ECO:0000256" key="4">
    <source>
        <dbReference type="ARBA" id="ARBA00022989"/>
    </source>
</evidence>
<dbReference type="GO" id="GO:0000139">
    <property type="term" value="C:Golgi membrane"/>
    <property type="evidence" value="ECO:0007669"/>
    <property type="project" value="TreeGrafter"/>
</dbReference>
<comment type="subcellular location">
    <subcellularLocation>
        <location evidence="1">Membrane</location>
        <topology evidence="1">Single-pass type I membrane protein</topology>
    </subcellularLocation>
</comment>
<dbReference type="GO" id="GO:0006888">
    <property type="term" value="P:endoplasmic reticulum to Golgi vesicle-mediated transport"/>
    <property type="evidence" value="ECO:0007669"/>
    <property type="project" value="TreeGrafter"/>
</dbReference>
<keyword evidence="3 6" id="KW-0732">Signal</keyword>